<feature type="compositionally biased region" description="Basic and acidic residues" evidence="1">
    <location>
        <begin position="1"/>
        <end position="14"/>
    </location>
</feature>
<name>A0AAV4CE94_9GAST</name>
<organism evidence="2 3">
    <name type="scientific">Plakobranchus ocellatus</name>
    <dbReference type="NCBI Taxonomy" id="259542"/>
    <lineage>
        <taxon>Eukaryota</taxon>
        <taxon>Metazoa</taxon>
        <taxon>Spiralia</taxon>
        <taxon>Lophotrochozoa</taxon>
        <taxon>Mollusca</taxon>
        <taxon>Gastropoda</taxon>
        <taxon>Heterobranchia</taxon>
        <taxon>Euthyneura</taxon>
        <taxon>Panpulmonata</taxon>
        <taxon>Sacoglossa</taxon>
        <taxon>Placobranchoidea</taxon>
        <taxon>Plakobranchidae</taxon>
        <taxon>Plakobranchus</taxon>
    </lineage>
</organism>
<dbReference type="EMBL" id="BLXT01006181">
    <property type="protein sequence ID" value="GFO29647.1"/>
    <property type="molecule type" value="Genomic_DNA"/>
</dbReference>
<dbReference type="AlphaFoldDB" id="A0AAV4CE94"/>
<sequence length="99" mass="11061">MGARDNVPRPHREGVGALGNVPRPHREEVGARGNVPRPHCEEVGAHDGQEFEISHVIEKRSRAPVEEKCGKRDPSSNLELRQGQCAYTEEKRESVQCIL</sequence>
<proteinExistence type="predicted"/>
<accession>A0AAV4CE94</accession>
<keyword evidence="3" id="KW-1185">Reference proteome</keyword>
<evidence type="ECO:0000313" key="2">
    <source>
        <dbReference type="EMBL" id="GFO29647.1"/>
    </source>
</evidence>
<comment type="caution">
    <text evidence="2">The sequence shown here is derived from an EMBL/GenBank/DDBJ whole genome shotgun (WGS) entry which is preliminary data.</text>
</comment>
<evidence type="ECO:0000313" key="3">
    <source>
        <dbReference type="Proteomes" id="UP000735302"/>
    </source>
</evidence>
<feature type="region of interest" description="Disordered" evidence="1">
    <location>
        <begin position="1"/>
        <end position="39"/>
    </location>
</feature>
<protein>
    <submittedName>
        <fullName evidence="2">Uncharacterized protein</fullName>
    </submittedName>
</protein>
<dbReference type="Proteomes" id="UP000735302">
    <property type="component" value="Unassembled WGS sequence"/>
</dbReference>
<evidence type="ECO:0000256" key="1">
    <source>
        <dbReference type="SAM" id="MobiDB-lite"/>
    </source>
</evidence>
<reference evidence="2 3" key="1">
    <citation type="journal article" date="2021" name="Elife">
        <title>Chloroplast acquisition without the gene transfer in kleptoplastic sea slugs, Plakobranchus ocellatus.</title>
        <authorList>
            <person name="Maeda T."/>
            <person name="Takahashi S."/>
            <person name="Yoshida T."/>
            <person name="Shimamura S."/>
            <person name="Takaki Y."/>
            <person name="Nagai Y."/>
            <person name="Toyoda A."/>
            <person name="Suzuki Y."/>
            <person name="Arimoto A."/>
            <person name="Ishii H."/>
            <person name="Satoh N."/>
            <person name="Nishiyama T."/>
            <person name="Hasebe M."/>
            <person name="Maruyama T."/>
            <person name="Minagawa J."/>
            <person name="Obokata J."/>
            <person name="Shigenobu S."/>
        </authorList>
    </citation>
    <scope>NUCLEOTIDE SEQUENCE [LARGE SCALE GENOMIC DNA]</scope>
</reference>
<gene>
    <name evidence="2" type="ORF">PoB_005615200</name>
</gene>